<dbReference type="InterPro" id="IPR008030">
    <property type="entry name" value="NmrA-like"/>
</dbReference>
<feature type="domain" description="NmrA-like" evidence="3">
    <location>
        <begin position="2"/>
        <end position="267"/>
    </location>
</feature>
<keyword evidence="2" id="KW-0521">NADP</keyword>
<dbReference type="InterPro" id="IPR051164">
    <property type="entry name" value="NmrA-like_oxidored"/>
</dbReference>
<gene>
    <name evidence="4" type="ORF">AWE51_14110</name>
</gene>
<evidence type="ECO:0000256" key="1">
    <source>
        <dbReference type="ARBA" id="ARBA00006328"/>
    </source>
</evidence>
<evidence type="ECO:0000256" key="2">
    <source>
        <dbReference type="ARBA" id="ARBA00022857"/>
    </source>
</evidence>
<evidence type="ECO:0000313" key="4">
    <source>
        <dbReference type="EMBL" id="KZS38719.1"/>
    </source>
</evidence>
<dbReference type="STRING" id="1642818.AWE51_14110"/>
<dbReference type="PANTHER" id="PTHR42748:SF7">
    <property type="entry name" value="NMRA LIKE REDOX SENSOR 1-RELATED"/>
    <property type="match status" value="1"/>
</dbReference>
<dbReference type="InterPro" id="IPR036291">
    <property type="entry name" value="NAD(P)-bd_dom_sf"/>
</dbReference>
<dbReference type="Gene3D" id="3.40.50.720">
    <property type="entry name" value="NAD(P)-binding Rossmann-like Domain"/>
    <property type="match status" value="1"/>
</dbReference>
<keyword evidence="5" id="KW-1185">Reference proteome</keyword>
<organism evidence="4 5">
    <name type="scientific">Aquimarina aggregata</name>
    <dbReference type="NCBI Taxonomy" id="1642818"/>
    <lineage>
        <taxon>Bacteria</taxon>
        <taxon>Pseudomonadati</taxon>
        <taxon>Bacteroidota</taxon>
        <taxon>Flavobacteriia</taxon>
        <taxon>Flavobacteriales</taxon>
        <taxon>Flavobacteriaceae</taxon>
        <taxon>Aquimarina</taxon>
    </lineage>
</organism>
<dbReference type="Proteomes" id="UP000076715">
    <property type="component" value="Unassembled WGS sequence"/>
</dbReference>
<accession>A0A162XNW7</accession>
<name>A0A162XNW7_9FLAO</name>
<comment type="similarity">
    <text evidence="1">Belongs to the NmrA-type oxidoreductase family.</text>
</comment>
<comment type="caution">
    <text evidence="4">The sequence shown here is derived from an EMBL/GenBank/DDBJ whole genome shotgun (WGS) entry which is preliminary data.</text>
</comment>
<dbReference type="RefSeq" id="WP_066318370.1">
    <property type="nucleotide sequence ID" value="NZ_LQRT01000046.1"/>
</dbReference>
<sequence>MKIFVTGATGFQGGNIAKALLDDNHKVITLKRDLTSGMPVMPGVEVIKGGLENKESLIEVIKGTQAAVYSFPLIFDIDLAKTYTKNFIAAAKQENVELIIFNTTFYLPTKETGFLALDMKVAMKELFDNSDLNVITLVPDIYLDNIAAPWSIPVILENKIVPYPIASNKKLPWISHFDLAKYVAKAVTKPELAGQTLPIGGNLVTGKEITSAISSKIDQSLDFIEVPVNEFEEQLKPGFGEVGAREISNLYRFVEQNHSDFINKDFQKTNELLGISPQSISDWVASVNWNVS</sequence>
<dbReference type="PANTHER" id="PTHR42748">
    <property type="entry name" value="NITROGEN METABOLITE REPRESSION PROTEIN NMRA FAMILY MEMBER"/>
    <property type="match status" value="1"/>
</dbReference>
<dbReference type="AlphaFoldDB" id="A0A162XNW7"/>
<evidence type="ECO:0000313" key="5">
    <source>
        <dbReference type="Proteomes" id="UP000076715"/>
    </source>
</evidence>
<dbReference type="OrthoDB" id="9780595at2"/>
<proteinExistence type="inferred from homology"/>
<dbReference type="EMBL" id="LQRT01000046">
    <property type="protein sequence ID" value="KZS38719.1"/>
    <property type="molecule type" value="Genomic_DNA"/>
</dbReference>
<dbReference type="SUPFAM" id="SSF51735">
    <property type="entry name" value="NAD(P)-binding Rossmann-fold domains"/>
    <property type="match status" value="1"/>
</dbReference>
<reference evidence="4 5" key="1">
    <citation type="submission" date="2016-01" db="EMBL/GenBank/DDBJ databases">
        <title>The draft genome sequence of Aquimarina sp. RZW4-3-2.</title>
        <authorList>
            <person name="Wang Y."/>
        </authorList>
    </citation>
    <scope>NUCLEOTIDE SEQUENCE [LARGE SCALE GENOMIC DNA]</scope>
    <source>
        <strain evidence="4 5">RZW4-3-2</strain>
    </source>
</reference>
<dbReference type="Pfam" id="PF05368">
    <property type="entry name" value="NmrA"/>
    <property type="match status" value="1"/>
</dbReference>
<protein>
    <submittedName>
        <fullName evidence="4">NmrA family transcriptional regulator</fullName>
    </submittedName>
</protein>
<evidence type="ECO:0000259" key="3">
    <source>
        <dbReference type="Pfam" id="PF05368"/>
    </source>
</evidence>